<dbReference type="PANTHER" id="PTHR10579:SF47">
    <property type="entry name" value="OS09G0298500 PROTEIN"/>
    <property type="match status" value="1"/>
</dbReference>
<organism evidence="7 8">
    <name type="scientific">Stylosanthes scabra</name>
    <dbReference type="NCBI Taxonomy" id="79078"/>
    <lineage>
        <taxon>Eukaryota</taxon>
        <taxon>Viridiplantae</taxon>
        <taxon>Streptophyta</taxon>
        <taxon>Embryophyta</taxon>
        <taxon>Tracheophyta</taxon>
        <taxon>Spermatophyta</taxon>
        <taxon>Magnoliopsida</taxon>
        <taxon>eudicotyledons</taxon>
        <taxon>Gunneridae</taxon>
        <taxon>Pentapetalae</taxon>
        <taxon>rosids</taxon>
        <taxon>fabids</taxon>
        <taxon>Fabales</taxon>
        <taxon>Fabaceae</taxon>
        <taxon>Papilionoideae</taxon>
        <taxon>50 kb inversion clade</taxon>
        <taxon>dalbergioids sensu lato</taxon>
        <taxon>Dalbergieae</taxon>
        <taxon>Pterocarpus clade</taxon>
        <taxon>Stylosanthes</taxon>
    </lineage>
</organism>
<keyword evidence="1" id="KW-0479">Metal-binding</keyword>
<evidence type="ECO:0000256" key="1">
    <source>
        <dbReference type="ARBA" id="ARBA00022723"/>
    </source>
</evidence>
<keyword evidence="8" id="KW-1185">Reference proteome</keyword>
<dbReference type="Gene3D" id="3.30.40.10">
    <property type="entry name" value="Zinc/RING finger domain, C3HC4 (zinc finger)"/>
    <property type="match status" value="1"/>
</dbReference>
<comment type="caution">
    <text evidence="7">The sequence shown here is derived from an EMBL/GenBank/DDBJ whole genome shotgun (WGS) entry which is preliminary data.</text>
</comment>
<evidence type="ECO:0000256" key="3">
    <source>
        <dbReference type="ARBA" id="ARBA00022833"/>
    </source>
</evidence>
<dbReference type="SUPFAM" id="SSF57850">
    <property type="entry name" value="RING/U-box"/>
    <property type="match status" value="1"/>
</dbReference>
<feature type="domain" description="RING-type" evidence="6">
    <location>
        <begin position="93"/>
        <end position="142"/>
    </location>
</feature>
<gene>
    <name evidence="7" type="ORF">PIB30_012124</name>
</gene>
<evidence type="ECO:0000313" key="8">
    <source>
        <dbReference type="Proteomes" id="UP001341840"/>
    </source>
</evidence>
<evidence type="ECO:0000259" key="6">
    <source>
        <dbReference type="PROSITE" id="PS50089"/>
    </source>
</evidence>
<feature type="region of interest" description="Disordered" evidence="5">
    <location>
        <begin position="501"/>
        <end position="527"/>
    </location>
</feature>
<dbReference type="InterPro" id="IPR013083">
    <property type="entry name" value="Znf_RING/FYVE/PHD"/>
</dbReference>
<dbReference type="InterPro" id="IPR051266">
    <property type="entry name" value="CLCR"/>
</dbReference>
<dbReference type="InterPro" id="IPR002035">
    <property type="entry name" value="VWF_A"/>
</dbReference>
<dbReference type="Proteomes" id="UP001341840">
    <property type="component" value="Unassembled WGS sequence"/>
</dbReference>
<reference evidence="7 8" key="1">
    <citation type="journal article" date="2023" name="Plants (Basel)">
        <title>Bridging the Gap: Combining Genomics and Transcriptomics Approaches to Understand Stylosanthes scabra, an Orphan Legume from the Brazilian Caatinga.</title>
        <authorList>
            <person name="Ferreira-Neto J.R.C."/>
            <person name="da Silva M.D."/>
            <person name="Binneck E."/>
            <person name="de Melo N.F."/>
            <person name="da Silva R.H."/>
            <person name="de Melo A.L.T.M."/>
            <person name="Pandolfi V."/>
            <person name="Bustamante F.O."/>
            <person name="Brasileiro-Vidal A.C."/>
            <person name="Benko-Iseppon A.M."/>
        </authorList>
    </citation>
    <scope>NUCLEOTIDE SEQUENCE [LARGE SCALE GENOMIC DNA]</scope>
    <source>
        <tissue evidence="7">Leaves</tissue>
    </source>
</reference>
<name>A0ABU6S6E9_9FABA</name>
<dbReference type="EMBL" id="JASCZI010060445">
    <property type="protein sequence ID" value="MED6131686.1"/>
    <property type="molecule type" value="Genomic_DNA"/>
</dbReference>
<dbReference type="Pfam" id="PF13519">
    <property type="entry name" value="VWA_2"/>
    <property type="match status" value="1"/>
</dbReference>
<proteinExistence type="predicted"/>
<evidence type="ECO:0000313" key="7">
    <source>
        <dbReference type="EMBL" id="MED6131686.1"/>
    </source>
</evidence>
<accession>A0ABU6S6E9</accession>
<dbReference type="PANTHER" id="PTHR10579">
    <property type="entry name" value="CALCIUM-ACTIVATED CHLORIDE CHANNEL REGULATOR"/>
    <property type="match status" value="1"/>
</dbReference>
<dbReference type="InterPro" id="IPR036465">
    <property type="entry name" value="vWFA_dom_sf"/>
</dbReference>
<dbReference type="InterPro" id="IPR001841">
    <property type="entry name" value="Znf_RING"/>
</dbReference>
<dbReference type="PROSITE" id="PS50089">
    <property type="entry name" value="ZF_RING_2"/>
    <property type="match status" value="1"/>
</dbReference>
<dbReference type="Gene3D" id="3.40.50.410">
    <property type="entry name" value="von Willebrand factor, type A domain"/>
    <property type="match status" value="1"/>
</dbReference>
<dbReference type="Pfam" id="PF00097">
    <property type="entry name" value="zf-C3HC4"/>
    <property type="match status" value="1"/>
</dbReference>
<protein>
    <recommendedName>
        <fullName evidence="6">RING-type domain-containing protein</fullName>
    </recommendedName>
</protein>
<keyword evidence="2 4" id="KW-0863">Zinc-finger</keyword>
<evidence type="ECO:0000256" key="4">
    <source>
        <dbReference type="PROSITE-ProRule" id="PRU00175"/>
    </source>
</evidence>
<feature type="compositionally biased region" description="Gly residues" evidence="5">
    <location>
        <begin position="510"/>
        <end position="525"/>
    </location>
</feature>
<dbReference type="SMART" id="SM00184">
    <property type="entry name" value="RING"/>
    <property type="match status" value="1"/>
</dbReference>
<keyword evidence="3" id="KW-0862">Zinc</keyword>
<evidence type="ECO:0000256" key="5">
    <source>
        <dbReference type="SAM" id="MobiDB-lite"/>
    </source>
</evidence>
<dbReference type="InterPro" id="IPR018957">
    <property type="entry name" value="Znf_C3HC4_RING-type"/>
</dbReference>
<dbReference type="SUPFAM" id="SSF53300">
    <property type="entry name" value="vWA-like"/>
    <property type="match status" value="1"/>
</dbReference>
<sequence>MGEGRRGTSSKLREAARKVAMAAAYACGSFSRRKSMVDPVPIEPSCSLSASISNSSFVSASTTKNCSGEITQETDSTITLNMINNDLHSKNLCAICLDPLSYHSKGSSPGQAIFTAQCSHAFHFACISSNVRHGSVTCPICRAHWTQLPRNLNNNMSGSLASSTQSDPILRILDDSIANFRVHRRSLLRTARYDDDDPVELDDTPDSPKLCFNLVPILPNAPASFHPALQVTKHASCPCHLSLHPLTCGSSSLLQSPPMMCPSSNRAYLSVKLTHERATDLVLVASPNGPHLRLLKQAMALVVFSLRHIDRLAIVTYSSAAARVFPLRRMTSYGKRTALQVIDRLFYMGQADPVEGLKKGIKILEDRMHRNPESCILHLSDNPTRPYHAISMELPSTPIHRFHVGFGFGTSSGFVIQEFEEFLAKMLGGIVREIQLRICGAGEEVGSGRVIRIGEIRGGEERRILLDLGDCTHVYVEYSYIEGEIDECVRRSGETVVGVGEHKGEDDLRQGGGAAATAGGGGGGRSSNVESWDFHDPYMARRWAKHLHGYRL</sequence>
<evidence type="ECO:0000256" key="2">
    <source>
        <dbReference type="ARBA" id="ARBA00022771"/>
    </source>
</evidence>